<keyword evidence="1" id="KW-0472">Membrane</keyword>
<gene>
    <name evidence="2" type="ORF">JRV97_08265</name>
</gene>
<name>A0ABY8PP51_9BACT</name>
<keyword evidence="3" id="KW-1185">Reference proteome</keyword>
<keyword evidence="1" id="KW-1133">Transmembrane helix</keyword>
<evidence type="ECO:0000313" key="2">
    <source>
        <dbReference type="EMBL" id="WGS64361.1"/>
    </source>
</evidence>
<organism evidence="2 3">
    <name type="scientific">Marinitoga aeolica</name>
    <dbReference type="NCBI Taxonomy" id="2809031"/>
    <lineage>
        <taxon>Bacteria</taxon>
        <taxon>Thermotogati</taxon>
        <taxon>Thermotogota</taxon>
        <taxon>Thermotogae</taxon>
        <taxon>Petrotogales</taxon>
        <taxon>Petrotogaceae</taxon>
        <taxon>Marinitoga</taxon>
    </lineage>
</organism>
<dbReference type="Proteomes" id="UP001232493">
    <property type="component" value="Chromosome"/>
</dbReference>
<accession>A0ABY8PP51</accession>
<dbReference type="EMBL" id="CP069362">
    <property type="protein sequence ID" value="WGS64361.1"/>
    <property type="molecule type" value="Genomic_DNA"/>
</dbReference>
<keyword evidence="1" id="KW-0812">Transmembrane</keyword>
<protein>
    <submittedName>
        <fullName evidence="2">Uncharacterized protein</fullName>
    </submittedName>
</protein>
<feature type="transmembrane region" description="Helical" evidence="1">
    <location>
        <begin position="20"/>
        <end position="40"/>
    </location>
</feature>
<sequence>MALWIIFWNRDIWYVINRNYLTFAGVAIILFSFIVLFNLFHSHELKKISNFFDD</sequence>
<reference evidence="2 3" key="1">
    <citation type="submission" date="2021-02" db="EMBL/GenBank/DDBJ databases">
        <title>Characterization of Marinitoga sp. nov. str. BP5-C20A.</title>
        <authorList>
            <person name="Erauso G."/>
            <person name="Postec A."/>
        </authorList>
    </citation>
    <scope>NUCLEOTIDE SEQUENCE [LARGE SCALE GENOMIC DNA]</scope>
    <source>
        <strain evidence="2 3">BP5-C20A</strain>
    </source>
</reference>
<evidence type="ECO:0000256" key="1">
    <source>
        <dbReference type="SAM" id="Phobius"/>
    </source>
</evidence>
<proteinExistence type="predicted"/>
<dbReference type="RefSeq" id="WP_280997955.1">
    <property type="nucleotide sequence ID" value="NZ_CP069362.1"/>
</dbReference>
<evidence type="ECO:0000313" key="3">
    <source>
        <dbReference type="Proteomes" id="UP001232493"/>
    </source>
</evidence>